<dbReference type="AlphaFoldDB" id="A0A9N7VLG2"/>
<keyword evidence="2" id="KW-1185">Reference proteome</keyword>
<proteinExistence type="predicted"/>
<dbReference type="EMBL" id="CADEAL010004099">
    <property type="protein sequence ID" value="CAB1451704.1"/>
    <property type="molecule type" value="Genomic_DNA"/>
</dbReference>
<evidence type="ECO:0000313" key="1">
    <source>
        <dbReference type="EMBL" id="CAB1451704.1"/>
    </source>
</evidence>
<name>A0A9N7VLG2_PLEPL</name>
<reference evidence="1" key="1">
    <citation type="submission" date="2020-03" db="EMBL/GenBank/DDBJ databases">
        <authorList>
            <person name="Weist P."/>
        </authorList>
    </citation>
    <scope>NUCLEOTIDE SEQUENCE</scope>
</reference>
<gene>
    <name evidence="1" type="ORF">PLEPLA_LOCUS39430</name>
</gene>
<protein>
    <submittedName>
        <fullName evidence="1">Uncharacterized protein</fullName>
    </submittedName>
</protein>
<organism evidence="1 2">
    <name type="scientific">Pleuronectes platessa</name>
    <name type="common">European plaice</name>
    <dbReference type="NCBI Taxonomy" id="8262"/>
    <lineage>
        <taxon>Eukaryota</taxon>
        <taxon>Metazoa</taxon>
        <taxon>Chordata</taxon>
        <taxon>Craniata</taxon>
        <taxon>Vertebrata</taxon>
        <taxon>Euteleostomi</taxon>
        <taxon>Actinopterygii</taxon>
        <taxon>Neopterygii</taxon>
        <taxon>Teleostei</taxon>
        <taxon>Neoteleostei</taxon>
        <taxon>Acanthomorphata</taxon>
        <taxon>Carangaria</taxon>
        <taxon>Pleuronectiformes</taxon>
        <taxon>Pleuronectoidei</taxon>
        <taxon>Pleuronectidae</taxon>
        <taxon>Pleuronectes</taxon>
    </lineage>
</organism>
<accession>A0A9N7VLG2</accession>
<dbReference type="Proteomes" id="UP001153269">
    <property type="component" value="Unassembled WGS sequence"/>
</dbReference>
<evidence type="ECO:0000313" key="2">
    <source>
        <dbReference type="Proteomes" id="UP001153269"/>
    </source>
</evidence>
<comment type="caution">
    <text evidence="1">The sequence shown here is derived from an EMBL/GenBank/DDBJ whole genome shotgun (WGS) entry which is preliminary data.</text>
</comment>
<sequence length="109" mass="11750">MKDNVEPSWGPLLGLVPLQLSTRGADKMLEPMSVNVNLIGLASPDVRDKQGETHINLECTRRLSALSQNLEYCAAQSGDSEAGQCSLIECACDQTPSRPSAVPLHHHLS</sequence>